<evidence type="ECO:0000313" key="3">
    <source>
        <dbReference type="Proteomes" id="UP000324104"/>
    </source>
</evidence>
<evidence type="ECO:0000313" key="2">
    <source>
        <dbReference type="EMBL" id="TYT63249.1"/>
    </source>
</evidence>
<feature type="transmembrane region" description="Helical" evidence="1">
    <location>
        <begin position="273"/>
        <end position="295"/>
    </location>
</feature>
<comment type="caution">
    <text evidence="2">The sequence shown here is derived from an EMBL/GenBank/DDBJ whole genome shotgun (WGS) entry which is preliminary data.</text>
</comment>
<keyword evidence="1" id="KW-0472">Membrane</keyword>
<feature type="transmembrane region" description="Helical" evidence="1">
    <location>
        <begin position="238"/>
        <end position="261"/>
    </location>
</feature>
<gene>
    <name evidence="2" type="ORF">FYC77_04040</name>
</gene>
<accession>A0A5D5AN28</accession>
<keyword evidence="1" id="KW-1133">Transmembrane helix</keyword>
<dbReference type="EMBL" id="VTAW01000003">
    <property type="protein sequence ID" value="TYT63249.1"/>
    <property type="molecule type" value="Genomic_DNA"/>
</dbReference>
<protein>
    <submittedName>
        <fullName evidence="2">Uncharacterized protein</fullName>
    </submittedName>
</protein>
<feature type="transmembrane region" description="Helical" evidence="1">
    <location>
        <begin position="403"/>
        <end position="426"/>
    </location>
</feature>
<keyword evidence="1" id="KW-0812">Transmembrane</keyword>
<feature type="transmembrane region" description="Helical" evidence="1">
    <location>
        <begin position="35"/>
        <end position="51"/>
    </location>
</feature>
<feature type="transmembrane region" description="Helical" evidence="1">
    <location>
        <begin position="12"/>
        <end position="29"/>
    </location>
</feature>
<reference evidence="2 3" key="1">
    <citation type="submission" date="2019-08" db="EMBL/GenBank/DDBJ databases">
        <title>Archaea genome.</title>
        <authorList>
            <person name="Kajale S."/>
            <person name="Shouche Y."/>
            <person name="Deshpande N."/>
            <person name="Sharma A."/>
        </authorList>
    </citation>
    <scope>NUCLEOTIDE SEQUENCE [LARGE SCALE GENOMIC DNA]</scope>
    <source>
        <strain evidence="2 3">ESP3B_9</strain>
    </source>
</reference>
<feature type="transmembrane region" description="Helical" evidence="1">
    <location>
        <begin position="155"/>
        <end position="177"/>
    </location>
</feature>
<feature type="transmembrane region" description="Helical" evidence="1">
    <location>
        <begin position="438"/>
        <end position="457"/>
    </location>
</feature>
<evidence type="ECO:0000256" key="1">
    <source>
        <dbReference type="SAM" id="Phobius"/>
    </source>
</evidence>
<feature type="transmembrane region" description="Helical" evidence="1">
    <location>
        <begin position="307"/>
        <end position="327"/>
    </location>
</feature>
<feature type="transmembrane region" description="Helical" evidence="1">
    <location>
        <begin position="83"/>
        <end position="104"/>
    </location>
</feature>
<dbReference type="Proteomes" id="UP000324104">
    <property type="component" value="Unassembled WGS sequence"/>
</dbReference>
<dbReference type="AlphaFoldDB" id="A0A5D5AN28"/>
<feature type="transmembrane region" description="Helical" evidence="1">
    <location>
        <begin position="198"/>
        <end position="226"/>
    </location>
</feature>
<feature type="transmembrane region" description="Helical" evidence="1">
    <location>
        <begin position="362"/>
        <end position="382"/>
    </location>
</feature>
<keyword evidence="3" id="KW-1185">Reference proteome</keyword>
<feature type="transmembrane region" description="Helical" evidence="1">
    <location>
        <begin position="116"/>
        <end position="135"/>
    </location>
</feature>
<proteinExistence type="predicted"/>
<organism evidence="2 3">
    <name type="scientific">Natrialba swarupiae</name>
    <dbReference type="NCBI Taxonomy" id="2448032"/>
    <lineage>
        <taxon>Archaea</taxon>
        <taxon>Methanobacteriati</taxon>
        <taxon>Methanobacteriota</taxon>
        <taxon>Stenosarchaea group</taxon>
        <taxon>Halobacteria</taxon>
        <taxon>Halobacteriales</taxon>
        <taxon>Natrialbaceae</taxon>
        <taxon>Natrialba</taxon>
    </lineage>
</organism>
<feature type="transmembrane region" description="Helical" evidence="1">
    <location>
        <begin position="58"/>
        <end position="77"/>
    </location>
</feature>
<name>A0A5D5AN28_9EURY</name>
<dbReference type="RefSeq" id="WP_149080225.1">
    <property type="nucleotide sequence ID" value="NZ_VTAW01000003.1"/>
</dbReference>
<sequence length="458" mass="45006">MTPPSERLPTETAGAVALAAVVGTVALSLVEPTTAVGTLAGGVLAATLLGFGRSHRHVVVRSALVAVVVLGTVGTAGAVGEPIAIGTMAVGVVIGIGLCGALAGPPEPSARRRAGLAAFVTGALTAGLVPVALGVELAGGVGAALSSALWVAEPTVTGLVSSILLGGLAAALAVIAVPPAMCTVPQRRERYITVRRSFVASIAIATAVTVAAVLVVAMLTALTPLASLLLEVLVGSSLVRALCLLVTVVGAGVACLGFVVRRAWSQTTARSDATVAILAGTGVGTVTPFLAALAVGETVVTATELTALYGVTALVLGVTLIVAPWYGEVVRADGPVGPTALLAGSLVLGAVVVAATAEATAFLVGVAALLALTAACFVYDVGRYGRTIALEIGSIGVDRRPQLVRIAWSGALGVVAVPVGVAGLWIATVLAPTLSVPATIGVFAGLAAVGVGAWVLWR</sequence>
<feature type="transmembrane region" description="Helical" evidence="1">
    <location>
        <begin position="339"/>
        <end position="356"/>
    </location>
</feature>